<reference evidence="2" key="1">
    <citation type="journal article" date="2009" name="PLoS Genet.">
        <title>Sequencing, mapping, and analysis of 27,455 maize full-length cDNAs.</title>
        <authorList>
            <person name="Soderlund C."/>
            <person name="Descour A."/>
            <person name="Kudrna D."/>
            <person name="Bomhoff M."/>
            <person name="Boyd L."/>
            <person name="Currie J."/>
            <person name="Angelova A."/>
            <person name="Collura K."/>
            <person name="Wissotski M."/>
            <person name="Ashley E."/>
            <person name="Morrow D."/>
            <person name="Fernandes J."/>
            <person name="Walbot V."/>
            <person name="Yu Y."/>
        </authorList>
    </citation>
    <scope>NUCLEOTIDE SEQUENCE</scope>
    <source>
        <strain evidence="2">B73</strain>
    </source>
</reference>
<accession>C0PAA7</accession>
<proteinExistence type="evidence at transcript level"/>
<evidence type="ECO:0000256" key="1">
    <source>
        <dbReference type="SAM" id="MobiDB-lite"/>
    </source>
</evidence>
<evidence type="ECO:0000313" key="2">
    <source>
        <dbReference type="EMBL" id="ACN31102.1"/>
    </source>
</evidence>
<sequence>MEQQVTGAPVFPCDFHGREFPLVAISPVRPLQASSDFHLPATSKAEPLLPLFGALAAGRAEPHGTLISSSLPWRPRKIPQPSPQAGAQKFQQPLHGRAPYSLCSSRPSPVAHAELPFDPVQRRQQQLLWMTPRIFFSFQRLPVHLPPSRLSSPAAARPFLLFPGAAARSPCSECSRGVQVSAQRCRSKTAAPMAPRAAGLLFCVAQ</sequence>
<dbReference type="EMBL" id="BT065226">
    <property type="protein sequence ID" value="ACN31102.1"/>
    <property type="molecule type" value="mRNA"/>
</dbReference>
<organism evidence="2">
    <name type="scientific">Zea mays</name>
    <name type="common">Maize</name>
    <dbReference type="NCBI Taxonomy" id="4577"/>
    <lineage>
        <taxon>Eukaryota</taxon>
        <taxon>Viridiplantae</taxon>
        <taxon>Streptophyta</taxon>
        <taxon>Embryophyta</taxon>
        <taxon>Tracheophyta</taxon>
        <taxon>Spermatophyta</taxon>
        <taxon>Magnoliopsida</taxon>
        <taxon>Liliopsida</taxon>
        <taxon>Poales</taxon>
        <taxon>Poaceae</taxon>
        <taxon>PACMAD clade</taxon>
        <taxon>Panicoideae</taxon>
        <taxon>Andropogonodae</taxon>
        <taxon>Andropogoneae</taxon>
        <taxon>Tripsacinae</taxon>
        <taxon>Zea</taxon>
    </lineage>
</organism>
<protein>
    <submittedName>
        <fullName evidence="2">Uncharacterized protein</fullName>
    </submittedName>
</protein>
<name>C0PAA7_MAIZE</name>
<feature type="region of interest" description="Disordered" evidence="1">
    <location>
        <begin position="66"/>
        <end position="91"/>
    </location>
</feature>
<dbReference type="AlphaFoldDB" id="C0PAA7"/>